<dbReference type="SUPFAM" id="SSF46565">
    <property type="entry name" value="Chaperone J-domain"/>
    <property type="match status" value="1"/>
</dbReference>
<dbReference type="SMART" id="SM00271">
    <property type="entry name" value="DnaJ"/>
    <property type="match status" value="1"/>
</dbReference>
<dbReference type="InterPro" id="IPR036869">
    <property type="entry name" value="J_dom_sf"/>
</dbReference>
<dbReference type="Pfam" id="PF23302">
    <property type="entry name" value="HTH_DNAJC9"/>
    <property type="match status" value="1"/>
</dbReference>
<dbReference type="InterPro" id="IPR018253">
    <property type="entry name" value="DnaJ_domain_CS"/>
</dbReference>
<dbReference type="InterPro" id="IPR056453">
    <property type="entry name" value="HTH_DNAJC9"/>
</dbReference>
<dbReference type="InterPro" id="IPR052594">
    <property type="entry name" value="J_domain-containing_protein"/>
</dbReference>
<dbReference type="PROSITE" id="PS00636">
    <property type="entry name" value="DNAJ_1"/>
    <property type="match status" value="1"/>
</dbReference>
<dbReference type="Pfam" id="PF00226">
    <property type="entry name" value="DnaJ"/>
    <property type="match status" value="1"/>
</dbReference>
<proteinExistence type="predicted"/>
<accession>A0AAV5RNN1</accession>
<feature type="domain" description="J" evidence="1">
    <location>
        <begin position="11"/>
        <end position="73"/>
    </location>
</feature>
<dbReference type="Gene3D" id="1.10.287.110">
    <property type="entry name" value="DnaJ domain"/>
    <property type="match status" value="1"/>
</dbReference>
<dbReference type="GO" id="GO:0005737">
    <property type="term" value="C:cytoplasm"/>
    <property type="evidence" value="ECO:0007669"/>
    <property type="project" value="TreeGrafter"/>
</dbReference>
<gene>
    <name evidence="2" type="ORF">DASB73_041320</name>
</gene>
<dbReference type="PROSITE" id="PS50076">
    <property type="entry name" value="DNAJ_2"/>
    <property type="match status" value="1"/>
</dbReference>
<organism evidence="2 3">
    <name type="scientific">Starmerella bacillaris</name>
    <name type="common">Yeast</name>
    <name type="synonym">Candida zemplinina</name>
    <dbReference type="NCBI Taxonomy" id="1247836"/>
    <lineage>
        <taxon>Eukaryota</taxon>
        <taxon>Fungi</taxon>
        <taxon>Dikarya</taxon>
        <taxon>Ascomycota</taxon>
        <taxon>Saccharomycotina</taxon>
        <taxon>Dipodascomycetes</taxon>
        <taxon>Dipodascales</taxon>
        <taxon>Trichomonascaceae</taxon>
        <taxon>Starmerella</taxon>
    </lineage>
</organism>
<dbReference type="EMBL" id="BTGC01000008">
    <property type="protein sequence ID" value="GMM53169.1"/>
    <property type="molecule type" value="Genomic_DNA"/>
</dbReference>
<dbReference type="GO" id="GO:0005634">
    <property type="term" value="C:nucleus"/>
    <property type="evidence" value="ECO:0007669"/>
    <property type="project" value="TreeGrafter"/>
</dbReference>
<name>A0AAV5RNN1_STABA</name>
<dbReference type="Proteomes" id="UP001362899">
    <property type="component" value="Unassembled WGS sequence"/>
</dbReference>
<evidence type="ECO:0000259" key="1">
    <source>
        <dbReference type="PROSITE" id="PS50076"/>
    </source>
</evidence>
<evidence type="ECO:0000313" key="3">
    <source>
        <dbReference type="Proteomes" id="UP001362899"/>
    </source>
</evidence>
<dbReference type="PANTHER" id="PTHR44144">
    <property type="entry name" value="DNAJ HOMOLOG SUBFAMILY C MEMBER 9"/>
    <property type="match status" value="1"/>
</dbReference>
<protein>
    <recommendedName>
        <fullName evidence="1">J domain-containing protein</fullName>
    </recommendedName>
</protein>
<dbReference type="CDD" id="cd06257">
    <property type="entry name" value="DnaJ"/>
    <property type="match status" value="1"/>
</dbReference>
<evidence type="ECO:0000313" key="2">
    <source>
        <dbReference type="EMBL" id="GMM53169.1"/>
    </source>
</evidence>
<dbReference type="AlphaFoldDB" id="A0AAV5RNN1"/>
<comment type="caution">
    <text evidence="2">The sequence shown here is derived from an EMBL/GenBank/DDBJ whole genome shotgun (WGS) entry which is preliminary data.</text>
</comment>
<dbReference type="PRINTS" id="PR00625">
    <property type="entry name" value="JDOMAIN"/>
</dbReference>
<keyword evidence="3" id="KW-1185">Reference proteome</keyword>
<dbReference type="PANTHER" id="PTHR44144:SF1">
    <property type="entry name" value="DNAJ HOMOLOG SUBFAMILY C MEMBER 9"/>
    <property type="match status" value="1"/>
</dbReference>
<reference evidence="2 3" key="1">
    <citation type="journal article" date="2023" name="Elife">
        <title>Identification of key yeast species and microbe-microbe interactions impacting larval growth of Drosophila in the wild.</title>
        <authorList>
            <person name="Mure A."/>
            <person name="Sugiura Y."/>
            <person name="Maeda R."/>
            <person name="Honda K."/>
            <person name="Sakurai N."/>
            <person name="Takahashi Y."/>
            <person name="Watada M."/>
            <person name="Katoh T."/>
            <person name="Gotoh A."/>
            <person name="Gotoh Y."/>
            <person name="Taniguchi I."/>
            <person name="Nakamura K."/>
            <person name="Hayashi T."/>
            <person name="Katayama T."/>
            <person name="Uemura T."/>
            <person name="Hattori Y."/>
        </authorList>
    </citation>
    <scope>NUCLEOTIDE SEQUENCE [LARGE SCALE GENOMIC DNA]</scope>
    <source>
        <strain evidence="2 3">SB-73</strain>
    </source>
</reference>
<dbReference type="InterPro" id="IPR001623">
    <property type="entry name" value="DnaJ_domain"/>
</dbReference>
<dbReference type="GO" id="GO:0031072">
    <property type="term" value="F:heat shock protein binding"/>
    <property type="evidence" value="ECO:0007669"/>
    <property type="project" value="TreeGrafter"/>
</dbReference>
<sequence>MSGNEEFNGLDLYEVLEIDRSAPSASIRKAYLRKALKTHPDKPGGNNVEFRKVSFAYSVLQDERVRKHYDETGLFEFEEGPRIADLFSKQMRMEITPEMIAEDKLAYQNSAAERRDVYAHYTRHKGNYTKIFESVMHSTSEDHERLIAIIQEGLESEELKPFAAFKKTSSPSALAKQARKAKKEAAESAAQRAELGIETHEGLAQLIKSRQQKRAGIFDKLEAKYRVAKPKRK</sequence>